<gene>
    <name evidence="1" type="ORF">K6T79_20035</name>
</gene>
<comment type="caution">
    <text evidence="1">The sequence shown here is derived from an EMBL/GenBank/DDBJ whole genome shotgun (WGS) entry which is preliminary data.</text>
</comment>
<reference evidence="1 2" key="1">
    <citation type="submission" date="2023-12" db="EMBL/GenBank/DDBJ databases">
        <title>Description of new species of Mycobacterium terrae complex isolated from sewage at the Sao Paulo Zoological Park Foundation in Brazil.</title>
        <authorList>
            <person name="Romagnoli C.L."/>
            <person name="Conceicao E.C."/>
            <person name="Machado E."/>
            <person name="Barreto L.B.P.F."/>
            <person name="Sharma A."/>
            <person name="Silva N.M."/>
            <person name="Marques L.E."/>
            <person name="Juliana M.A."/>
            <person name="Lourenco M.C.S."/>
            <person name="Digiampietri L.A."/>
            <person name="Suffys P.N."/>
            <person name="Viana-Niero C."/>
        </authorList>
    </citation>
    <scope>NUCLEOTIDE SEQUENCE [LARGE SCALE GENOMIC DNA]</scope>
    <source>
        <strain evidence="1 2">MYC098</strain>
    </source>
</reference>
<evidence type="ECO:0000313" key="2">
    <source>
        <dbReference type="Proteomes" id="UP001299596"/>
    </source>
</evidence>
<dbReference type="Proteomes" id="UP001299596">
    <property type="component" value="Unassembled WGS sequence"/>
</dbReference>
<name>A0ABU5XNJ7_9MYCO</name>
<dbReference type="RefSeq" id="WP_329780583.1">
    <property type="nucleotide sequence ID" value="NZ_JAYJJR010000016.1"/>
</dbReference>
<organism evidence="1 2">
    <name type="scientific">[Mycobacterium] crassicus</name>
    <dbReference type="NCBI Taxonomy" id="2872309"/>
    <lineage>
        <taxon>Bacteria</taxon>
        <taxon>Bacillati</taxon>
        <taxon>Actinomycetota</taxon>
        <taxon>Actinomycetes</taxon>
        <taxon>Mycobacteriales</taxon>
        <taxon>Mycobacteriaceae</taxon>
        <taxon>Mycolicibacter</taxon>
    </lineage>
</organism>
<dbReference type="EMBL" id="JAYJJR010000016">
    <property type="protein sequence ID" value="MEB3023337.1"/>
    <property type="molecule type" value="Genomic_DNA"/>
</dbReference>
<proteinExistence type="predicted"/>
<evidence type="ECO:0000313" key="1">
    <source>
        <dbReference type="EMBL" id="MEB3023337.1"/>
    </source>
</evidence>
<sequence length="81" mass="9296">MTLYTPVWTDVPRSQYEALSEAARRAFDEKFELVLNDPRGVGDYDKLADQWTTDFDSGAGFLVYIINDQTVRVVVLRVYST</sequence>
<accession>A0ABU5XNJ7</accession>
<evidence type="ECO:0008006" key="3">
    <source>
        <dbReference type="Google" id="ProtNLM"/>
    </source>
</evidence>
<keyword evidence="2" id="KW-1185">Reference proteome</keyword>
<protein>
    <recommendedName>
        <fullName evidence="3">Type II toxin-antitoxin system RelE/ParE family toxin</fullName>
    </recommendedName>
</protein>